<dbReference type="AlphaFoldDB" id="E8N423"/>
<dbReference type="HOGENOM" id="CLU_665069_0_0_0"/>
<evidence type="ECO:0000256" key="2">
    <source>
        <dbReference type="ARBA" id="ARBA00022475"/>
    </source>
</evidence>
<comment type="similarity">
    <text evidence="7">Belongs to the glycosyltransferase 87 family.</text>
</comment>
<gene>
    <name evidence="9" type="ordered locus">ANT_11530</name>
</gene>
<organism evidence="9 10">
    <name type="scientific">Anaerolinea thermophila (strain DSM 14523 / JCM 11388 / NBRC 100420 / UNI-1)</name>
    <dbReference type="NCBI Taxonomy" id="926569"/>
    <lineage>
        <taxon>Bacteria</taxon>
        <taxon>Bacillati</taxon>
        <taxon>Chloroflexota</taxon>
        <taxon>Anaerolineae</taxon>
        <taxon>Anaerolineales</taxon>
        <taxon>Anaerolineaceae</taxon>
        <taxon>Anaerolinea</taxon>
    </lineage>
</organism>
<feature type="transmembrane region" description="Helical" evidence="8">
    <location>
        <begin position="347"/>
        <end position="370"/>
    </location>
</feature>
<dbReference type="Proteomes" id="UP000008922">
    <property type="component" value="Chromosome"/>
</dbReference>
<feature type="transmembrane region" description="Helical" evidence="8">
    <location>
        <begin position="161"/>
        <end position="178"/>
    </location>
</feature>
<evidence type="ECO:0000256" key="1">
    <source>
        <dbReference type="ARBA" id="ARBA00004651"/>
    </source>
</evidence>
<feature type="transmembrane region" description="Helical" evidence="8">
    <location>
        <begin position="271"/>
        <end position="289"/>
    </location>
</feature>
<proteinExistence type="inferred from homology"/>
<keyword evidence="6 8" id="KW-0472">Membrane</keyword>
<feature type="transmembrane region" description="Helical" evidence="8">
    <location>
        <begin position="110"/>
        <end position="130"/>
    </location>
</feature>
<dbReference type="EMBL" id="AP012029">
    <property type="protein sequence ID" value="BAJ63187.1"/>
    <property type="molecule type" value="Genomic_DNA"/>
</dbReference>
<reference evidence="9 10" key="1">
    <citation type="submission" date="2010-12" db="EMBL/GenBank/DDBJ databases">
        <title>Whole genome sequence of Anaerolinea thermophila UNI-1.</title>
        <authorList>
            <person name="Narita-Yamada S."/>
            <person name="Kishi E."/>
            <person name="Watanabe Y."/>
            <person name="Takasaki K."/>
            <person name="Ankai A."/>
            <person name="Oguchi A."/>
            <person name="Fukui S."/>
            <person name="Takahashi M."/>
            <person name="Yashiro I."/>
            <person name="Hosoyama A."/>
            <person name="Sekiguchi Y."/>
            <person name="Hanada S."/>
            <person name="Fujita N."/>
        </authorList>
    </citation>
    <scope>NUCLEOTIDE SEQUENCE [LARGE SCALE GENOMIC DNA]</scope>
    <source>
        <strain evidence="10">DSM 14523 / JCM 11388 / NBRC 100420 / UNI-1</strain>
    </source>
</reference>
<dbReference type="RefSeq" id="WP_013559575.1">
    <property type="nucleotide sequence ID" value="NC_014960.1"/>
</dbReference>
<feature type="transmembrane region" description="Helical" evidence="8">
    <location>
        <begin position="301"/>
        <end position="318"/>
    </location>
</feature>
<keyword evidence="10" id="KW-1185">Reference proteome</keyword>
<protein>
    <submittedName>
        <fullName evidence="9">Hypothetical membrane protein</fullName>
    </submittedName>
</protein>
<keyword evidence="3" id="KW-0808">Transferase</keyword>
<keyword evidence="4 8" id="KW-0812">Transmembrane</keyword>
<evidence type="ECO:0000256" key="7">
    <source>
        <dbReference type="ARBA" id="ARBA00024033"/>
    </source>
</evidence>
<dbReference type="KEGG" id="atm:ANT_11530"/>
<feature type="transmembrane region" description="Helical" evidence="8">
    <location>
        <begin position="218"/>
        <end position="237"/>
    </location>
</feature>
<name>E8N423_ANATU</name>
<feature type="transmembrane region" description="Helical" evidence="8">
    <location>
        <begin position="136"/>
        <end position="154"/>
    </location>
</feature>
<dbReference type="InterPro" id="IPR018584">
    <property type="entry name" value="GT87"/>
</dbReference>
<evidence type="ECO:0000256" key="6">
    <source>
        <dbReference type="ARBA" id="ARBA00023136"/>
    </source>
</evidence>
<evidence type="ECO:0000313" key="10">
    <source>
        <dbReference type="Proteomes" id="UP000008922"/>
    </source>
</evidence>
<evidence type="ECO:0000313" key="9">
    <source>
        <dbReference type="EMBL" id="BAJ63187.1"/>
    </source>
</evidence>
<feature type="transmembrane region" description="Helical" evidence="8">
    <location>
        <begin position="86"/>
        <end position="103"/>
    </location>
</feature>
<keyword evidence="2" id="KW-1003">Cell membrane</keyword>
<accession>E8N423</accession>
<evidence type="ECO:0000256" key="8">
    <source>
        <dbReference type="SAM" id="Phobius"/>
    </source>
</evidence>
<dbReference type="STRING" id="926569.ANT_11530"/>
<dbReference type="Pfam" id="PF09594">
    <property type="entry name" value="GT87"/>
    <property type="match status" value="1"/>
</dbReference>
<evidence type="ECO:0000256" key="4">
    <source>
        <dbReference type="ARBA" id="ARBA00022692"/>
    </source>
</evidence>
<dbReference type="OrthoDB" id="152024at2"/>
<evidence type="ECO:0000256" key="3">
    <source>
        <dbReference type="ARBA" id="ARBA00022679"/>
    </source>
</evidence>
<dbReference type="GO" id="GO:0016758">
    <property type="term" value="F:hexosyltransferase activity"/>
    <property type="evidence" value="ECO:0007669"/>
    <property type="project" value="InterPro"/>
</dbReference>
<feature type="transmembrane region" description="Helical" evidence="8">
    <location>
        <begin position="382"/>
        <end position="402"/>
    </location>
</feature>
<keyword evidence="5 8" id="KW-1133">Transmembrane helix</keyword>
<evidence type="ECO:0000256" key="5">
    <source>
        <dbReference type="ARBA" id="ARBA00022989"/>
    </source>
</evidence>
<dbReference type="GO" id="GO:0005886">
    <property type="term" value="C:plasma membrane"/>
    <property type="evidence" value="ECO:0007669"/>
    <property type="project" value="UniProtKB-SubCell"/>
</dbReference>
<feature type="transmembrane region" description="Helical" evidence="8">
    <location>
        <begin position="324"/>
        <end position="340"/>
    </location>
</feature>
<sequence length="413" mass="46651">MNRSRNQALLLILMILFLGILLAGVTWSNYQYTQKNPGGNDFLVHWVGTRVLFYEGISPYSDEAALRIQTLAYGRPARPGEHELRVAYPLYSVVFFLPFALISDFNLARAVWMTVLEASLVGISLLSLRLCRWKPSPFMLAGLLIFSLLWYHGLRPLINGNAVILVALFITGGLLALRDGADELAGVLFAFATIKPQVVVLIVAFLLLWGIGQRRWRFVGWLVGTVGLLSLAAGLIFPDWIIQNLREVLRYPAYNPPGTPGAAFAQWWPSFGARLGWALTFLMALMLIVEWRSGLRAEFRGFLWTALLTLNIAQWIGIQTDPGNFVVLFPGIILAFALMYERWHKGAAIASSIILLVLFVGIWAIFLSTVQYGDQPVQSPVMFFPLPFVMFVLLYWVRWWAFHPLGAWMGWKR</sequence>
<feature type="transmembrane region" description="Helical" evidence="8">
    <location>
        <begin position="184"/>
        <end position="211"/>
    </location>
</feature>
<dbReference type="InParanoid" id="E8N423"/>
<comment type="subcellular location">
    <subcellularLocation>
        <location evidence="1">Cell membrane</location>
        <topology evidence="1">Multi-pass membrane protein</topology>
    </subcellularLocation>
</comment>